<comment type="catalytic activity">
    <reaction evidence="13 15">
        <text>RNA(n) + a ribonucleoside 5'-triphosphate = RNA(n+1) + diphosphate</text>
        <dbReference type="Rhea" id="RHEA:21248"/>
        <dbReference type="Rhea" id="RHEA-COMP:14527"/>
        <dbReference type="Rhea" id="RHEA-COMP:17342"/>
        <dbReference type="ChEBI" id="CHEBI:33019"/>
        <dbReference type="ChEBI" id="CHEBI:61557"/>
        <dbReference type="ChEBI" id="CHEBI:140395"/>
        <dbReference type="EC" id="2.7.7.6"/>
    </reaction>
</comment>
<evidence type="ECO:0000259" key="16">
    <source>
        <dbReference type="Pfam" id="PF00562"/>
    </source>
</evidence>
<dbReference type="InterPro" id="IPR007641">
    <property type="entry name" value="RNA_pol_Rpb2_7"/>
</dbReference>
<organism evidence="23 24">
    <name type="scientific">Methanoliparum thermophilum</name>
    <dbReference type="NCBI Taxonomy" id="2491083"/>
    <lineage>
        <taxon>Archaea</taxon>
        <taxon>Methanobacteriati</taxon>
        <taxon>Methanobacteriota</taxon>
        <taxon>Candidatus Methanoliparia</taxon>
        <taxon>Candidatus Methanoliparales</taxon>
        <taxon>Candidatus Methanoliparaceae</taxon>
        <taxon>Candidatus Methanoliparum</taxon>
    </lineage>
</organism>
<feature type="domain" description="RNA polymerase beta subunit protrusion" evidence="19">
    <location>
        <begin position="34"/>
        <end position="391"/>
    </location>
</feature>
<evidence type="ECO:0000256" key="8">
    <source>
        <dbReference type="ARBA" id="ARBA00022723"/>
    </source>
</evidence>
<dbReference type="InterPro" id="IPR007121">
    <property type="entry name" value="RNA_pol_bsu_CS"/>
</dbReference>
<evidence type="ECO:0000256" key="2">
    <source>
        <dbReference type="ARBA" id="ARBA00004496"/>
    </source>
</evidence>
<comment type="similarity">
    <text evidence="3 14">Belongs to the RNA polymerase beta chain family.</text>
</comment>
<dbReference type="Pfam" id="PF04563">
    <property type="entry name" value="RNA_pol_Rpb2_1"/>
    <property type="match status" value="1"/>
</dbReference>
<dbReference type="NCBIfam" id="TIGR03670">
    <property type="entry name" value="rpoB_arch"/>
    <property type="match status" value="1"/>
</dbReference>
<dbReference type="InterPro" id="IPR037034">
    <property type="entry name" value="RNA_pol_Rpb2_2_sf"/>
</dbReference>
<evidence type="ECO:0000256" key="12">
    <source>
        <dbReference type="ARBA" id="ARBA00025838"/>
    </source>
</evidence>
<dbReference type="GO" id="GO:0008270">
    <property type="term" value="F:zinc ion binding"/>
    <property type="evidence" value="ECO:0007669"/>
    <property type="project" value="InterPro"/>
</dbReference>
<evidence type="ECO:0000256" key="10">
    <source>
        <dbReference type="ARBA" id="ARBA00023125"/>
    </source>
</evidence>
<name>A0A520KSL3_METT2</name>
<feature type="domain" description="RNA polymerase Rpb2" evidence="18">
    <location>
        <begin position="192"/>
        <end position="346"/>
    </location>
</feature>
<dbReference type="AlphaFoldDB" id="A0A520KSL3"/>
<reference evidence="23 24" key="1">
    <citation type="journal article" date="2019" name="Nat. Microbiol.">
        <title>Wide diversity of methane and short-chain alkane metabolisms in uncultured archaea.</title>
        <authorList>
            <person name="Borrel G."/>
            <person name="Adam P.S."/>
            <person name="McKay L.J."/>
            <person name="Chen L.X."/>
            <person name="Sierra-Garcia I.N."/>
            <person name="Sieber C.M."/>
            <person name="Letourneur Q."/>
            <person name="Ghozlane A."/>
            <person name="Andersen G.L."/>
            <person name="Li W.J."/>
            <person name="Hallam S.J."/>
            <person name="Muyzer G."/>
            <person name="de Oliveira V.M."/>
            <person name="Inskeep W.P."/>
            <person name="Banfield J.F."/>
            <person name="Gribaldo S."/>
        </authorList>
    </citation>
    <scope>NUCLEOTIDE SEQUENCE [LARGE SCALE GENOMIC DNA]</scope>
    <source>
        <strain evidence="23">NM1a</strain>
    </source>
</reference>
<keyword evidence="11 15" id="KW-0804">Transcription</keyword>
<dbReference type="InterPro" id="IPR007646">
    <property type="entry name" value="RNA_pol_Rpb2_4"/>
</dbReference>
<comment type="subcellular location">
    <subcellularLocation>
        <location evidence="2">Cytoplasm</location>
    </subcellularLocation>
</comment>
<keyword evidence="10" id="KW-0238">DNA-binding</keyword>
<dbReference type="GO" id="GO:0006351">
    <property type="term" value="P:DNA-templated transcription"/>
    <property type="evidence" value="ECO:0007669"/>
    <property type="project" value="InterPro"/>
</dbReference>
<dbReference type="InterPro" id="IPR007647">
    <property type="entry name" value="RNA_pol_Rpb2_5"/>
</dbReference>
<feature type="domain" description="RNA polymerase Rpb2" evidence="21">
    <location>
        <begin position="516"/>
        <end position="575"/>
    </location>
</feature>
<dbReference type="Pfam" id="PF04561">
    <property type="entry name" value="RNA_pol_Rpb2_2"/>
    <property type="match status" value="1"/>
</dbReference>
<dbReference type="Pfam" id="PF00562">
    <property type="entry name" value="RNA_pol_Rpb2_6"/>
    <property type="match status" value="1"/>
</dbReference>
<dbReference type="Pfam" id="PF04567">
    <property type="entry name" value="RNA_pol_Rpb2_5"/>
    <property type="match status" value="1"/>
</dbReference>
<evidence type="ECO:0000259" key="21">
    <source>
        <dbReference type="Pfam" id="PF04566"/>
    </source>
</evidence>
<comment type="subunit">
    <text evidence="12">Part of the RNA polymerase complex.</text>
</comment>
<feature type="domain" description="DNA-directed RNA polymerase subunit 2 hybrid-binding" evidence="16">
    <location>
        <begin position="645"/>
        <end position="1015"/>
    </location>
</feature>
<evidence type="ECO:0000256" key="4">
    <source>
        <dbReference type="ARBA" id="ARBA00022478"/>
    </source>
</evidence>
<dbReference type="EMBL" id="RXIF01000004">
    <property type="protein sequence ID" value="RZN64874.1"/>
    <property type="molecule type" value="Genomic_DNA"/>
</dbReference>
<dbReference type="GO" id="GO:0003677">
    <property type="term" value="F:DNA binding"/>
    <property type="evidence" value="ECO:0007669"/>
    <property type="project" value="UniProtKB-KW"/>
</dbReference>
<comment type="caution">
    <text evidence="23">The sequence shown here is derived from an EMBL/GenBank/DDBJ whole genome shotgun (WGS) entry which is preliminary data.</text>
</comment>
<dbReference type="Proteomes" id="UP000317158">
    <property type="component" value="Unassembled WGS sequence"/>
</dbReference>
<evidence type="ECO:0000256" key="1">
    <source>
        <dbReference type="ARBA" id="ARBA00001947"/>
    </source>
</evidence>
<dbReference type="InterPro" id="IPR007645">
    <property type="entry name" value="RNA_pol_Rpb2_3"/>
</dbReference>
<comment type="function">
    <text evidence="15">DNA-dependent RNA polymerase catalyzes the transcription of DNA into RNA using the four ribonucleoside triphosphates as substrates.</text>
</comment>
<dbReference type="CDD" id="cd00653">
    <property type="entry name" value="RNA_pol_B_RPB2"/>
    <property type="match status" value="1"/>
</dbReference>
<evidence type="ECO:0000259" key="20">
    <source>
        <dbReference type="Pfam" id="PF04565"/>
    </source>
</evidence>
<dbReference type="NCBIfam" id="NF007175">
    <property type="entry name" value="PRK09606.1"/>
    <property type="match status" value="1"/>
</dbReference>
<gene>
    <name evidence="23" type="ORF">EF806_02160</name>
</gene>
<proteinExistence type="inferred from homology"/>
<dbReference type="GO" id="GO:0003899">
    <property type="term" value="F:DNA-directed RNA polymerase activity"/>
    <property type="evidence" value="ECO:0007669"/>
    <property type="project" value="UniProtKB-EC"/>
</dbReference>
<dbReference type="InterPro" id="IPR019969">
    <property type="entry name" value="RNAP_Rpo2"/>
</dbReference>
<dbReference type="FunFam" id="2.40.270.10:FF:000011">
    <property type="entry name" value="DNA-directed RNA polymerase subunit beta"/>
    <property type="match status" value="1"/>
</dbReference>
<evidence type="ECO:0000256" key="14">
    <source>
        <dbReference type="RuleBase" id="RU000434"/>
    </source>
</evidence>
<dbReference type="GO" id="GO:0032549">
    <property type="term" value="F:ribonucleoside binding"/>
    <property type="evidence" value="ECO:0007669"/>
    <property type="project" value="InterPro"/>
</dbReference>
<keyword evidence="6 15" id="KW-0808">Transferase</keyword>
<evidence type="ECO:0000256" key="6">
    <source>
        <dbReference type="ARBA" id="ARBA00022679"/>
    </source>
</evidence>
<feature type="domain" description="RNA polymerase Rpb2" evidence="20">
    <location>
        <begin position="414"/>
        <end position="477"/>
    </location>
</feature>
<keyword evidence="9" id="KW-0862">Zinc</keyword>
<evidence type="ECO:0000313" key="24">
    <source>
        <dbReference type="Proteomes" id="UP000317158"/>
    </source>
</evidence>
<dbReference type="EC" id="2.7.7.6" evidence="15"/>
<feature type="domain" description="RNA polymerase Rpb2" evidence="22">
    <location>
        <begin position="596"/>
        <end position="629"/>
    </location>
</feature>
<accession>A0A520KSL3</accession>
<evidence type="ECO:0000259" key="19">
    <source>
        <dbReference type="Pfam" id="PF04563"/>
    </source>
</evidence>
<dbReference type="SUPFAM" id="SSF64484">
    <property type="entry name" value="beta and beta-prime subunits of DNA dependent RNA-polymerase"/>
    <property type="match status" value="1"/>
</dbReference>
<evidence type="ECO:0000256" key="5">
    <source>
        <dbReference type="ARBA" id="ARBA00022490"/>
    </source>
</evidence>
<dbReference type="Gene3D" id="3.90.1110.10">
    <property type="entry name" value="RNA polymerase Rpb2, domain 2"/>
    <property type="match status" value="1"/>
</dbReference>
<protein>
    <recommendedName>
        <fullName evidence="15">DNA-directed RNA polymerase subunit beta</fullName>
        <ecNumber evidence="15">2.7.7.6</ecNumber>
    </recommendedName>
</protein>
<dbReference type="InterPro" id="IPR007642">
    <property type="entry name" value="RNA_pol_Rpb2_2"/>
</dbReference>
<dbReference type="InterPro" id="IPR014724">
    <property type="entry name" value="RNA_pol_RPB2_OB-fold"/>
</dbReference>
<dbReference type="InterPro" id="IPR007644">
    <property type="entry name" value="RNA_pol_bsu_protrusion"/>
</dbReference>
<dbReference type="NCBIfam" id="NF006335">
    <property type="entry name" value="PRK08565.1"/>
    <property type="match status" value="1"/>
</dbReference>
<dbReference type="Pfam" id="PF04565">
    <property type="entry name" value="RNA_pol_Rpb2_3"/>
    <property type="match status" value="1"/>
</dbReference>
<dbReference type="InterPro" id="IPR007120">
    <property type="entry name" value="DNA-dir_RNAP_su2_dom"/>
</dbReference>
<dbReference type="GO" id="GO:0000428">
    <property type="term" value="C:DNA-directed RNA polymerase complex"/>
    <property type="evidence" value="ECO:0007669"/>
    <property type="project" value="UniProtKB-KW"/>
</dbReference>
<dbReference type="InterPro" id="IPR015712">
    <property type="entry name" value="DNA-dir_RNA_pol_su2"/>
</dbReference>
<keyword evidence="4 15" id="KW-0240">DNA-directed RNA polymerase</keyword>
<evidence type="ECO:0000313" key="23">
    <source>
        <dbReference type="EMBL" id="RZN64874.1"/>
    </source>
</evidence>
<sequence length="1112" mass="126403">MLNRDVSNQRFEAHEPLARDVLYKEWFTRDRIGAHHIESFNKFIKEGLQDVVNEFGEIDTAIEGLYVKLGNIRIGKPIFREVDGSITDLYPMDCRIRGISYSAPLYLEMALFDNGDMLDKKDVEIGYMPIMLRSDYCNLHNLTDEEIIKKGEDPNDPGGYFIINGIERVVMTLEDLAPNKIFLGQDVSDNGTVDYAEVISQKKGYRSRIIVEKDKKSILYIKSPFLPKKENFITFIKALGIETDEEIVNLIADSPETTKVVLENLDESKTKDEAIDEIGKRLAPGQPKEYRIKRVEYVLDRILPHLEDDRIKKAFFLGKMANMSIKLSLGRKNVDDKDHYANKRLKLVGDLLEDLFRSSFSRLLKDIKYQLEKTKIRGRDLRLSTIIRSDLLSDRIFHSMSTGNWIGNRSGVSQLLDKTNYISSISHLRRVLSPLTRSQPHFEARDLHGTHWGRICPIETPEGPNCGLVKNLSQSAVISIGINEEEEENLKELLVTLGLEPITYSNVYNKDNNYAVSLNGKMIGFSTDPLNFIDKVKDLRRQGIISSELNIAFINEEVVINTDNGRVRRPLIIIKDGKPLLTNEDIKDLEDKKKRFDDLIKAGLIEYLDADEEENAYIAIDEADLTDEHTHLEMATPLFLGVFTGMIPFPEYNSSPRNTMGCAMMKQSLGFPAANLKLRLDTRGYYLHYSQLPIVKTKISDNVGFSERPAGQNFVVAVLSYEYNIEDAIILNKGSIERGLARIHFFRSYESEENRYPGGQKEIFEIPDPEVRGVREREAYSFLDEDGLIFPEIDVRENNVLIGKTSPPRFLEESPDFTEISTQKRKEASVTVRNNEDGVVDTVLLTESINGAKLAKIKVRKQYIPELGDKFASRHGQKGVVGFIIPQESMPFTTDGITPDLIINPHALPSRMTVGHILEMIGGKAGSLEGRIIDGTAFYGEREKDLRKLLMENGFSHTGKERMYNGITGDIMEADIFVGVIYYQRLYHLSNLKLHARSRGPVQILTRQPTEGRMREGGLRFGEMERDVLIGYGSALVLKDRLLDESDKVTVLVCNRCGMVTFFDKRRNTNFCPICGKDADIYPVEMSYAFKLLLDEMKSLGIAPRLVLEDEV</sequence>
<evidence type="ECO:0000259" key="22">
    <source>
        <dbReference type="Pfam" id="PF04567"/>
    </source>
</evidence>
<evidence type="ECO:0000256" key="11">
    <source>
        <dbReference type="ARBA" id="ARBA00023163"/>
    </source>
</evidence>
<evidence type="ECO:0000256" key="7">
    <source>
        <dbReference type="ARBA" id="ARBA00022695"/>
    </source>
</evidence>
<dbReference type="Gene3D" id="2.40.270.10">
    <property type="entry name" value="DNA-directed RNA polymerase, subunit 2, domain 6"/>
    <property type="match status" value="1"/>
</dbReference>
<dbReference type="PANTHER" id="PTHR20856">
    <property type="entry name" value="DNA-DIRECTED RNA POLYMERASE I SUBUNIT 2"/>
    <property type="match status" value="1"/>
</dbReference>
<evidence type="ECO:0000256" key="3">
    <source>
        <dbReference type="ARBA" id="ARBA00006835"/>
    </source>
</evidence>
<evidence type="ECO:0000256" key="15">
    <source>
        <dbReference type="RuleBase" id="RU363031"/>
    </source>
</evidence>
<evidence type="ECO:0000259" key="18">
    <source>
        <dbReference type="Pfam" id="PF04561"/>
    </source>
</evidence>
<dbReference type="Pfam" id="PF04560">
    <property type="entry name" value="RNA_pol_Rpb2_7"/>
    <property type="match status" value="1"/>
</dbReference>
<dbReference type="GO" id="GO:0005737">
    <property type="term" value="C:cytoplasm"/>
    <property type="evidence" value="ECO:0007669"/>
    <property type="project" value="UniProtKB-SubCell"/>
</dbReference>
<keyword evidence="8" id="KW-0479">Metal-binding</keyword>
<dbReference type="Gene3D" id="3.90.1800.10">
    <property type="entry name" value="RNA polymerase alpha subunit dimerisation domain"/>
    <property type="match status" value="1"/>
</dbReference>
<comment type="cofactor">
    <cofactor evidence="1">
        <name>Zn(2+)</name>
        <dbReference type="ChEBI" id="CHEBI:29105"/>
    </cofactor>
</comment>
<keyword evidence="7 15" id="KW-0548">Nucleotidyltransferase</keyword>
<dbReference type="InterPro" id="IPR037033">
    <property type="entry name" value="DNA-dir_RNAP_su2_hyb_sf"/>
</dbReference>
<evidence type="ECO:0000256" key="13">
    <source>
        <dbReference type="ARBA" id="ARBA00048552"/>
    </source>
</evidence>
<feature type="domain" description="RNA polymerase Rpb2" evidence="17">
    <location>
        <begin position="1017"/>
        <end position="1108"/>
    </location>
</feature>
<dbReference type="Gene3D" id="3.90.1100.10">
    <property type="match status" value="2"/>
</dbReference>
<dbReference type="PROSITE" id="PS01166">
    <property type="entry name" value="RNA_POL_BETA"/>
    <property type="match status" value="1"/>
</dbReference>
<evidence type="ECO:0000259" key="17">
    <source>
        <dbReference type="Pfam" id="PF04560"/>
    </source>
</evidence>
<keyword evidence="5" id="KW-0963">Cytoplasm</keyword>
<dbReference type="Gene3D" id="2.40.50.150">
    <property type="match status" value="1"/>
</dbReference>
<dbReference type="Pfam" id="PF04566">
    <property type="entry name" value="RNA_pol_Rpb2_4"/>
    <property type="match status" value="1"/>
</dbReference>
<evidence type="ECO:0000256" key="9">
    <source>
        <dbReference type="ARBA" id="ARBA00022833"/>
    </source>
</evidence>